<proteinExistence type="predicted"/>
<dbReference type="RefSeq" id="WP_286214111.1">
    <property type="nucleotide sequence ID" value="NZ_AP027736.1"/>
</dbReference>
<keyword evidence="1" id="KW-0812">Transmembrane</keyword>
<dbReference type="Proteomes" id="UP001426770">
    <property type="component" value="Unassembled WGS sequence"/>
</dbReference>
<name>A0ABP9WG52_9MICO</name>
<comment type="caution">
    <text evidence="3">The sequence shown here is derived from an EMBL/GenBank/DDBJ whole genome shotgun (WGS) entry which is preliminary data.</text>
</comment>
<feature type="domain" description="YdbS-like PH" evidence="2">
    <location>
        <begin position="79"/>
        <end position="149"/>
    </location>
</feature>
<dbReference type="PANTHER" id="PTHR34473">
    <property type="entry name" value="UPF0699 TRANSMEMBRANE PROTEIN YDBS"/>
    <property type="match status" value="1"/>
</dbReference>
<keyword evidence="4" id="KW-1185">Reference proteome</keyword>
<protein>
    <recommendedName>
        <fullName evidence="2">YdbS-like PH domain-containing protein</fullName>
    </recommendedName>
</protein>
<keyword evidence="1" id="KW-0472">Membrane</keyword>
<dbReference type="EMBL" id="BAABRR010000002">
    <property type="protein sequence ID" value="GAA5518208.1"/>
    <property type="molecule type" value="Genomic_DNA"/>
</dbReference>
<gene>
    <name evidence="3" type="ORF">Lsed01_00630</name>
</gene>
<evidence type="ECO:0000259" key="2">
    <source>
        <dbReference type="Pfam" id="PF03703"/>
    </source>
</evidence>
<dbReference type="InterPro" id="IPR005182">
    <property type="entry name" value="YdbS-like_PH"/>
</dbReference>
<dbReference type="Pfam" id="PF03703">
    <property type="entry name" value="bPH_2"/>
    <property type="match status" value="1"/>
</dbReference>
<reference evidence="3 4" key="1">
    <citation type="submission" date="2024-02" db="EMBL/GenBank/DDBJ databases">
        <title>Lysinimicrobium sediminis NBRC 112286.</title>
        <authorList>
            <person name="Ichikawa N."/>
            <person name="Katano-Makiyama Y."/>
            <person name="Hidaka K."/>
        </authorList>
    </citation>
    <scope>NUCLEOTIDE SEQUENCE [LARGE SCALE GENOMIC DNA]</scope>
    <source>
        <strain evidence="3 4">NBRC 112286</strain>
    </source>
</reference>
<evidence type="ECO:0000256" key="1">
    <source>
        <dbReference type="SAM" id="Phobius"/>
    </source>
</evidence>
<organism evidence="3 4">
    <name type="scientific">Demequina sediminis</name>
    <dbReference type="NCBI Taxonomy" id="1930058"/>
    <lineage>
        <taxon>Bacteria</taxon>
        <taxon>Bacillati</taxon>
        <taxon>Actinomycetota</taxon>
        <taxon>Actinomycetes</taxon>
        <taxon>Micrococcales</taxon>
        <taxon>Demequinaceae</taxon>
        <taxon>Demequina</taxon>
    </lineage>
</organism>
<evidence type="ECO:0000313" key="4">
    <source>
        <dbReference type="Proteomes" id="UP001426770"/>
    </source>
</evidence>
<evidence type="ECO:0000313" key="3">
    <source>
        <dbReference type="EMBL" id="GAA5518208.1"/>
    </source>
</evidence>
<sequence>MTWYTNADAPWTHVSRRLITARLITLWIWMAPLVIAGLVITALSSEPWFLALTGAGLALGAWFSWIVVRQVTVHAWAEGEEDLLVRRGRMFRSVTVVPYGRMQYVDVKAGPLDRALGLATVQLHTASPGTDASIAGVPAEEAARLRDRLTTRGEARLAGL</sequence>
<keyword evidence="1" id="KW-1133">Transmembrane helix</keyword>
<accession>A0ABP9WG52</accession>
<feature type="transmembrane region" description="Helical" evidence="1">
    <location>
        <begin position="48"/>
        <end position="68"/>
    </location>
</feature>
<dbReference type="PANTHER" id="PTHR34473:SF3">
    <property type="entry name" value="TRANSMEMBRANE PROTEIN-RELATED"/>
    <property type="match status" value="1"/>
</dbReference>
<feature type="transmembrane region" description="Helical" evidence="1">
    <location>
        <begin position="23"/>
        <end position="42"/>
    </location>
</feature>